<dbReference type="PRINTS" id="PR00930">
    <property type="entry name" value="HIGHMOBLTYIY"/>
</dbReference>
<dbReference type="GO" id="GO:0000785">
    <property type="term" value="C:chromatin"/>
    <property type="evidence" value="ECO:0007669"/>
    <property type="project" value="InterPro"/>
</dbReference>
<evidence type="ECO:0000313" key="6">
    <source>
        <dbReference type="Proteomes" id="UP000095284"/>
    </source>
</evidence>
<dbReference type="Proteomes" id="UP000095284">
    <property type="component" value="Unplaced"/>
</dbReference>
<dbReference type="Proteomes" id="UP000582659">
    <property type="component" value="Unassembled WGS sequence"/>
</dbReference>
<feature type="region of interest" description="Disordered" evidence="3">
    <location>
        <begin position="1"/>
        <end position="113"/>
    </location>
</feature>
<keyword evidence="2" id="KW-0238">DNA-binding</keyword>
<dbReference type="WBParaSite" id="BXY_0517000.1">
    <property type="protein sequence ID" value="BXY_0517000.1"/>
    <property type="gene ID" value="BXY_0517000"/>
</dbReference>
<keyword evidence="7" id="KW-1185">Reference proteome</keyword>
<dbReference type="GO" id="GO:0006355">
    <property type="term" value="P:regulation of DNA-templated transcription"/>
    <property type="evidence" value="ECO:0007669"/>
    <property type="project" value="InterPro"/>
</dbReference>
<feature type="compositionally biased region" description="Basic and acidic residues" evidence="3">
    <location>
        <begin position="14"/>
        <end position="33"/>
    </location>
</feature>
<evidence type="ECO:0000313" key="7">
    <source>
        <dbReference type="Proteomes" id="UP000659654"/>
    </source>
</evidence>
<evidence type="ECO:0000256" key="2">
    <source>
        <dbReference type="ARBA" id="ARBA00023125"/>
    </source>
</evidence>
<accession>A0A1I7RWQ7</accession>
<organism evidence="6 8">
    <name type="scientific">Bursaphelenchus xylophilus</name>
    <name type="common">Pinewood nematode worm</name>
    <name type="synonym">Aphelenchoides xylophilus</name>
    <dbReference type="NCBI Taxonomy" id="6326"/>
    <lineage>
        <taxon>Eukaryota</taxon>
        <taxon>Metazoa</taxon>
        <taxon>Ecdysozoa</taxon>
        <taxon>Nematoda</taxon>
        <taxon>Chromadorea</taxon>
        <taxon>Rhabditida</taxon>
        <taxon>Tylenchina</taxon>
        <taxon>Tylenchomorpha</taxon>
        <taxon>Aphelenchoidea</taxon>
        <taxon>Aphelenchoididae</taxon>
        <taxon>Bursaphelenchus</taxon>
    </lineage>
</organism>
<sequence length="113" mass="11722">MSSPPAKRGRGRPKKDAAAAKSKPVEEKEKVAAEVDSGEEGAEKSVQKSDQEGSPKRRGRPRKGEAPAAKKAKTAAGGAKKGGKRGRPKKDASPEENGDAKSSDGEDESPAED</sequence>
<feature type="compositionally biased region" description="Basic and acidic residues" evidence="3">
    <location>
        <begin position="89"/>
        <end position="104"/>
    </location>
</feature>
<dbReference type="EMBL" id="CAJFDI010000006">
    <property type="protein sequence ID" value="CAD5233462.1"/>
    <property type="molecule type" value="Genomic_DNA"/>
</dbReference>
<protein>
    <submittedName>
        <fullName evidence="4">(pine wood nematode) hypothetical protein</fullName>
    </submittedName>
</protein>
<evidence type="ECO:0000313" key="4">
    <source>
        <dbReference type="EMBL" id="CAD5233462.1"/>
    </source>
</evidence>
<feature type="compositionally biased region" description="Low complexity" evidence="3">
    <location>
        <begin position="66"/>
        <end position="78"/>
    </location>
</feature>
<dbReference type="SMART" id="SM00384">
    <property type="entry name" value="AT_hook"/>
    <property type="match status" value="3"/>
</dbReference>
<dbReference type="Pfam" id="PF02178">
    <property type="entry name" value="AT_hook"/>
    <property type="match status" value="3"/>
</dbReference>
<dbReference type="GO" id="GO:0005634">
    <property type="term" value="C:nucleus"/>
    <property type="evidence" value="ECO:0007669"/>
    <property type="project" value="InterPro"/>
</dbReference>
<dbReference type="InterPro" id="IPR000116">
    <property type="entry name" value="HMGA"/>
</dbReference>
<feature type="compositionally biased region" description="Basic and acidic residues" evidence="3">
    <location>
        <begin position="41"/>
        <end position="55"/>
    </location>
</feature>
<evidence type="ECO:0000313" key="8">
    <source>
        <dbReference type="WBParaSite" id="BXY_0517000.1"/>
    </source>
</evidence>
<dbReference type="EMBL" id="CAJFCV020000006">
    <property type="protein sequence ID" value="CAG9128581.1"/>
    <property type="molecule type" value="Genomic_DNA"/>
</dbReference>
<dbReference type="AlphaFoldDB" id="A0A1I7RWQ7"/>
<evidence type="ECO:0000313" key="5">
    <source>
        <dbReference type="EMBL" id="CAG9128581.1"/>
    </source>
</evidence>
<dbReference type="InterPro" id="IPR017956">
    <property type="entry name" value="AT_hook_DNA-bd_motif"/>
</dbReference>
<proteinExistence type="predicted"/>
<evidence type="ECO:0000256" key="3">
    <source>
        <dbReference type="SAM" id="MobiDB-lite"/>
    </source>
</evidence>
<keyword evidence="1" id="KW-0677">Repeat</keyword>
<reference evidence="8" key="1">
    <citation type="submission" date="2016-11" db="UniProtKB">
        <authorList>
            <consortium name="WormBaseParasite"/>
        </authorList>
    </citation>
    <scope>IDENTIFICATION</scope>
</reference>
<dbReference type="GO" id="GO:0003677">
    <property type="term" value="F:DNA binding"/>
    <property type="evidence" value="ECO:0007669"/>
    <property type="project" value="UniProtKB-KW"/>
</dbReference>
<evidence type="ECO:0000256" key="1">
    <source>
        <dbReference type="ARBA" id="ARBA00022737"/>
    </source>
</evidence>
<gene>
    <name evidence="4" type="ORF">BXYJ_LOCUS13553</name>
</gene>
<dbReference type="PRINTS" id="PR00929">
    <property type="entry name" value="ATHOOK"/>
</dbReference>
<reference evidence="5" key="2">
    <citation type="submission" date="2020-08" db="EMBL/GenBank/DDBJ databases">
        <authorList>
            <person name="Kikuchi T."/>
        </authorList>
    </citation>
    <scope>NUCLEOTIDE SEQUENCE</scope>
    <source>
        <strain evidence="4">Ka4C1</strain>
    </source>
</reference>
<dbReference type="Proteomes" id="UP000659654">
    <property type="component" value="Unassembled WGS sequence"/>
</dbReference>
<name>A0A1I7RWQ7_BURXY</name>